<evidence type="ECO:0000313" key="3">
    <source>
        <dbReference type="Proteomes" id="UP000663836"/>
    </source>
</evidence>
<feature type="compositionally biased region" description="Basic residues" evidence="1">
    <location>
        <begin position="237"/>
        <end position="250"/>
    </location>
</feature>
<organism evidence="2 3">
    <name type="scientific">Rotaria sordida</name>
    <dbReference type="NCBI Taxonomy" id="392033"/>
    <lineage>
        <taxon>Eukaryota</taxon>
        <taxon>Metazoa</taxon>
        <taxon>Spiralia</taxon>
        <taxon>Gnathifera</taxon>
        <taxon>Rotifera</taxon>
        <taxon>Eurotatoria</taxon>
        <taxon>Bdelloidea</taxon>
        <taxon>Philodinida</taxon>
        <taxon>Philodinidae</taxon>
        <taxon>Rotaria</taxon>
    </lineage>
</organism>
<dbReference type="AlphaFoldDB" id="A0A818W6P6"/>
<name>A0A818W6P6_9BILA</name>
<proteinExistence type="predicted"/>
<sequence length="250" mass="29229">MRTNRQVPFNFLQRFSQWEKFLCQKLRLLEKFKFVINICEYQFEAIESILTAFRTPFWLQDKRWLITCQLITDNVSNSGLILYSSEGTWNEFPFNTRDSILSYFTFTTKDDNAANMSSKCTINILFKQACNVRTLGLSYDDDDLAPLMDGICSVVSFQIDHLKLKTKSIDSMKLVLERVNHLNSVTFVQHPSSSNSFMEMAQWLIEKGRQFTISDNHQSLQITFEKNTDKPAEMKTGHKRMKLAHHQHNS</sequence>
<comment type="caution">
    <text evidence="2">The sequence shown here is derived from an EMBL/GenBank/DDBJ whole genome shotgun (WGS) entry which is preliminary data.</text>
</comment>
<protein>
    <submittedName>
        <fullName evidence="2">Uncharacterized protein</fullName>
    </submittedName>
</protein>
<accession>A0A818W6P6</accession>
<dbReference type="EMBL" id="CAJOBD010000803">
    <property type="protein sequence ID" value="CAF3721421.1"/>
    <property type="molecule type" value="Genomic_DNA"/>
</dbReference>
<reference evidence="2" key="1">
    <citation type="submission" date="2021-02" db="EMBL/GenBank/DDBJ databases">
        <authorList>
            <person name="Nowell W R."/>
        </authorList>
    </citation>
    <scope>NUCLEOTIDE SEQUENCE</scope>
</reference>
<evidence type="ECO:0000313" key="2">
    <source>
        <dbReference type="EMBL" id="CAF3721421.1"/>
    </source>
</evidence>
<evidence type="ECO:0000256" key="1">
    <source>
        <dbReference type="SAM" id="MobiDB-lite"/>
    </source>
</evidence>
<feature type="region of interest" description="Disordered" evidence="1">
    <location>
        <begin position="228"/>
        <end position="250"/>
    </location>
</feature>
<gene>
    <name evidence="2" type="ORF">JBS370_LOCUS10818</name>
</gene>
<dbReference type="Proteomes" id="UP000663836">
    <property type="component" value="Unassembled WGS sequence"/>
</dbReference>